<proteinExistence type="predicted"/>
<name>A0A1E5W2S2_9POAL</name>
<comment type="caution">
    <text evidence="1">The sequence shown here is derived from an EMBL/GenBank/DDBJ whole genome shotgun (WGS) entry which is preliminary data.</text>
</comment>
<sequence length="120" mass="13807">MARHRNLIRVLSTCSNLDFRALVLQYIPNGRFIRRFGRSSYLLQKTYTLKVDGTLSIRRFIKRSEIVNVMDDRLQQDASSAACDLKHQLATIFELGLICSSDSSYKRMPNERCGGDTEED</sequence>
<reference evidence="1 2" key="1">
    <citation type="submission" date="2016-09" db="EMBL/GenBank/DDBJ databases">
        <title>The draft genome of Dichanthelium oligosanthes: A C3 panicoid grass species.</title>
        <authorList>
            <person name="Studer A.J."/>
            <person name="Schnable J.C."/>
            <person name="Brutnell T.P."/>
        </authorList>
    </citation>
    <scope>NUCLEOTIDE SEQUENCE [LARGE SCALE GENOMIC DNA]</scope>
    <source>
        <strain evidence="2">cv. Kellogg 1175</strain>
        <tissue evidence="1">Leaf</tissue>
    </source>
</reference>
<keyword evidence="2" id="KW-1185">Reference proteome</keyword>
<dbReference type="STRING" id="888268.A0A1E5W2S2"/>
<protein>
    <submittedName>
        <fullName evidence="1">Uncharacterized protein</fullName>
    </submittedName>
</protein>
<gene>
    <name evidence="1" type="ORF">BAE44_0007278</name>
</gene>
<evidence type="ECO:0000313" key="1">
    <source>
        <dbReference type="EMBL" id="OEL31702.1"/>
    </source>
</evidence>
<dbReference type="OrthoDB" id="676979at2759"/>
<dbReference type="EMBL" id="LWDX02022854">
    <property type="protein sequence ID" value="OEL31702.1"/>
    <property type="molecule type" value="Genomic_DNA"/>
</dbReference>
<evidence type="ECO:0000313" key="2">
    <source>
        <dbReference type="Proteomes" id="UP000095767"/>
    </source>
</evidence>
<dbReference type="Proteomes" id="UP000095767">
    <property type="component" value="Unassembled WGS sequence"/>
</dbReference>
<accession>A0A1E5W2S2</accession>
<organism evidence="1 2">
    <name type="scientific">Dichanthelium oligosanthes</name>
    <dbReference type="NCBI Taxonomy" id="888268"/>
    <lineage>
        <taxon>Eukaryota</taxon>
        <taxon>Viridiplantae</taxon>
        <taxon>Streptophyta</taxon>
        <taxon>Embryophyta</taxon>
        <taxon>Tracheophyta</taxon>
        <taxon>Spermatophyta</taxon>
        <taxon>Magnoliopsida</taxon>
        <taxon>Liliopsida</taxon>
        <taxon>Poales</taxon>
        <taxon>Poaceae</taxon>
        <taxon>PACMAD clade</taxon>
        <taxon>Panicoideae</taxon>
        <taxon>Panicodae</taxon>
        <taxon>Paniceae</taxon>
        <taxon>Dichantheliinae</taxon>
        <taxon>Dichanthelium</taxon>
    </lineage>
</organism>
<dbReference type="AlphaFoldDB" id="A0A1E5W2S2"/>